<feature type="region of interest" description="Disordered" evidence="7">
    <location>
        <begin position="898"/>
        <end position="926"/>
    </location>
</feature>
<dbReference type="Pfam" id="PF03031">
    <property type="entry name" value="NIF"/>
    <property type="match status" value="1"/>
</dbReference>
<dbReference type="GO" id="GO:0004721">
    <property type="term" value="F:phosphoprotein phosphatase activity"/>
    <property type="evidence" value="ECO:0007669"/>
    <property type="project" value="InterPro"/>
</dbReference>
<comment type="caution">
    <text evidence="10">The sequence shown here is derived from an EMBL/GenBank/DDBJ whole genome shotgun (WGS) entry which is preliminary data.</text>
</comment>
<dbReference type="InterPro" id="IPR023214">
    <property type="entry name" value="HAD_sf"/>
</dbReference>
<dbReference type="PANTHER" id="PTHR14222">
    <property type="entry name" value="CONDENSIN"/>
    <property type="match status" value="1"/>
</dbReference>
<dbReference type="NCBIfam" id="TIGR02250">
    <property type="entry name" value="FCP1_euk"/>
    <property type="match status" value="1"/>
</dbReference>
<dbReference type="PANTHER" id="PTHR14222:SF2">
    <property type="entry name" value="CONDENSIN COMPLEX SUBUNIT 1"/>
    <property type="match status" value="1"/>
</dbReference>
<dbReference type="Pfam" id="PF00533">
    <property type="entry name" value="BRCT"/>
    <property type="match status" value="1"/>
</dbReference>
<keyword evidence="5" id="KW-0539">Nucleus</keyword>
<name>A0A444RKU5_VERDA</name>
<feature type="compositionally biased region" description="Polar residues" evidence="7">
    <location>
        <begin position="1559"/>
        <end position="1574"/>
    </location>
</feature>
<dbReference type="GO" id="GO:0042393">
    <property type="term" value="F:histone binding"/>
    <property type="evidence" value="ECO:0007669"/>
    <property type="project" value="TreeGrafter"/>
</dbReference>
<comment type="subcellular location">
    <subcellularLocation>
        <location evidence="1">Nucleus</location>
    </subcellularLocation>
</comment>
<keyword evidence="3" id="KW-0498">Mitosis</keyword>
<dbReference type="InterPro" id="IPR024324">
    <property type="entry name" value="Condensin_cplx_su1_N"/>
</dbReference>
<dbReference type="PROSITE" id="PS50969">
    <property type="entry name" value="FCP1"/>
    <property type="match status" value="1"/>
</dbReference>
<dbReference type="SMART" id="SM00577">
    <property type="entry name" value="CPDc"/>
    <property type="match status" value="1"/>
</dbReference>
<feature type="region of interest" description="Disordered" evidence="7">
    <location>
        <begin position="1547"/>
        <end position="1579"/>
    </location>
</feature>
<feature type="compositionally biased region" description="Basic and acidic residues" evidence="7">
    <location>
        <begin position="1679"/>
        <end position="1701"/>
    </location>
</feature>
<keyword evidence="4" id="KW-0226">DNA condensation</keyword>
<dbReference type="GO" id="GO:0051301">
    <property type="term" value="P:cell division"/>
    <property type="evidence" value="ECO:0007669"/>
    <property type="project" value="UniProtKB-KW"/>
</dbReference>
<dbReference type="SUPFAM" id="SSF52113">
    <property type="entry name" value="BRCT domain"/>
    <property type="match status" value="1"/>
</dbReference>
<evidence type="ECO:0000256" key="5">
    <source>
        <dbReference type="ARBA" id="ARBA00023242"/>
    </source>
</evidence>
<feature type="compositionally biased region" description="Acidic residues" evidence="7">
    <location>
        <begin position="916"/>
        <end position="926"/>
    </location>
</feature>
<dbReference type="Pfam" id="PF20168">
    <property type="entry name" value="PDS5"/>
    <property type="match status" value="1"/>
</dbReference>
<feature type="region of interest" description="Disordered" evidence="7">
    <location>
        <begin position="1853"/>
        <end position="1878"/>
    </location>
</feature>
<protein>
    <submittedName>
        <fullName evidence="10">Uncharacterized protein</fullName>
    </submittedName>
</protein>
<dbReference type="SUPFAM" id="SSF56784">
    <property type="entry name" value="HAD-like"/>
    <property type="match status" value="1"/>
</dbReference>
<evidence type="ECO:0000259" key="9">
    <source>
        <dbReference type="PROSITE" id="PS50969"/>
    </source>
</evidence>
<dbReference type="GO" id="GO:0000796">
    <property type="term" value="C:condensin complex"/>
    <property type="evidence" value="ECO:0007669"/>
    <property type="project" value="TreeGrafter"/>
</dbReference>
<dbReference type="InterPro" id="IPR004274">
    <property type="entry name" value="FCP1_dom"/>
</dbReference>
<dbReference type="Gene3D" id="1.25.10.10">
    <property type="entry name" value="Leucine-rich Repeat Variant"/>
    <property type="match status" value="2"/>
</dbReference>
<dbReference type="InterPro" id="IPR016024">
    <property type="entry name" value="ARM-type_fold"/>
</dbReference>
<feature type="compositionally biased region" description="Basic and acidic residues" evidence="7">
    <location>
        <begin position="1593"/>
        <end position="1618"/>
    </location>
</feature>
<dbReference type="FunFam" id="1.25.10.10:FF:000272">
    <property type="entry name" value="Condensin complex subunit 1"/>
    <property type="match status" value="1"/>
</dbReference>
<evidence type="ECO:0000256" key="2">
    <source>
        <dbReference type="ARBA" id="ARBA00022618"/>
    </source>
</evidence>
<dbReference type="InterPro" id="IPR026971">
    <property type="entry name" value="CND1/NCAPD3"/>
</dbReference>
<keyword evidence="6" id="KW-0131">Cell cycle</keyword>
<dbReference type="InterPro" id="IPR011989">
    <property type="entry name" value="ARM-like"/>
</dbReference>
<keyword evidence="2" id="KW-0132">Cell division</keyword>
<dbReference type="GO" id="GO:0007076">
    <property type="term" value="P:mitotic chromosome condensation"/>
    <property type="evidence" value="ECO:0007669"/>
    <property type="project" value="InterPro"/>
</dbReference>
<reference evidence="10 11" key="1">
    <citation type="submission" date="2018-12" db="EMBL/GenBank/DDBJ databases">
        <title>Genome of Verticillium dahliae isolate Getta Getta.</title>
        <authorList>
            <person name="Gardiner D.M."/>
        </authorList>
    </citation>
    <scope>NUCLEOTIDE SEQUENCE [LARGE SCALE GENOMIC DNA]</scope>
    <source>
        <strain evidence="10 11">Getta Getta</strain>
    </source>
</reference>
<dbReference type="Pfam" id="PF12717">
    <property type="entry name" value="Cnd1"/>
    <property type="match status" value="1"/>
</dbReference>
<proteinExistence type="predicted"/>
<feature type="compositionally biased region" description="Acidic residues" evidence="7">
    <location>
        <begin position="1853"/>
        <end position="1865"/>
    </location>
</feature>
<dbReference type="Gene3D" id="3.40.50.10190">
    <property type="entry name" value="BRCT domain"/>
    <property type="match status" value="1"/>
</dbReference>
<evidence type="ECO:0000313" key="11">
    <source>
        <dbReference type="Proteomes" id="UP000288725"/>
    </source>
</evidence>
<dbReference type="Proteomes" id="UP000288725">
    <property type="component" value="Unassembled WGS sequence"/>
</dbReference>
<dbReference type="SMART" id="SM00292">
    <property type="entry name" value="BRCT"/>
    <property type="match status" value="1"/>
</dbReference>
<dbReference type="PROSITE" id="PS50172">
    <property type="entry name" value="BRCT"/>
    <property type="match status" value="1"/>
</dbReference>
<feature type="region of interest" description="Disordered" evidence="7">
    <location>
        <begin position="1819"/>
        <end position="1839"/>
    </location>
</feature>
<dbReference type="EMBL" id="RSDZ01000169">
    <property type="protein sequence ID" value="RXG41830.1"/>
    <property type="molecule type" value="Genomic_DNA"/>
</dbReference>
<evidence type="ECO:0000259" key="8">
    <source>
        <dbReference type="PROSITE" id="PS50172"/>
    </source>
</evidence>
<feature type="region of interest" description="Disordered" evidence="7">
    <location>
        <begin position="823"/>
        <end position="846"/>
    </location>
</feature>
<dbReference type="GO" id="GO:0010032">
    <property type="term" value="P:meiotic chromosome condensation"/>
    <property type="evidence" value="ECO:0007669"/>
    <property type="project" value="TreeGrafter"/>
</dbReference>
<dbReference type="FunFam" id="3.40.50.1000:FF:000142">
    <property type="entry name" value="Similar to FCP1-like phosphatase"/>
    <property type="match status" value="1"/>
</dbReference>
<feature type="region of interest" description="Disordered" evidence="7">
    <location>
        <begin position="1592"/>
        <end position="1618"/>
    </location>
</feature>
<feature type="compositionally biased region" description="Basic and acidic residues" evidence="7">
    <location>
        <begin position="898"/>
        <end position="915"/>
    </location>
</feature>
<dbReference type="Pfam" id="PF12922">
    <property type="entry name" value="Cnd1_N"/>
    <property type="match status" value="1"/>
</dbReference>
<dbReference type="InterPro" id="IPR001357">
    <property type="entry name" value="BRCT_dom"/>
</dbReference>
<dbReference type="InterPro" id="IPR036412">
    <property type="entry name" value="HAD-like_sf"/>
</dbReference>
<dbReference type="Gene3D" id="3.40.50.1000">
    <property type="entry name" value="HAD superfamily/HAD-like"/>
    <property type="match status" value="1"/>
</dbReference>
<evidence type="ECO:0000256" key="4">
    <source>
        <dbReference type="ARBA" id="ARBA00023067"/>
    </source>
</evidence>
<evidence type="ECO:0000256" key="1">
    <source>
        <dbReference type="ARBA" id="ARBA00004123"/>
    </source>
</evidence>
<evidence type="ECO:0000256" key="6">
    <source>
        <dbReference type="ARBA" id="ARBA00023306"/>
    </source>
</evidence>
<evidence type="ECO:0000313" key="10">
    <source>
        <dbReference type="EMBL" id="RXG41830.1"/>
    </source>
</evidence>
<accession>A0A444RKU5</accession>
<organism evidence="10 11">
    <name type="scientific">Verticillium dahliae</name>
    <name type="common">Verticillium wilt</name>
    <dbReference type="NCBI Taxonomy" id="27337"/>
    <lineage>
        <taxon>Eukaryota</taxon>
        <taxon>Fungi</taxon>
        <taxon>Dikarya</taxon>
        <taxon>Ascomycota</taxon>
        <taxon>Pezizomycotina</taxon>
        <taxon>Sordariomycetes</taxon>
        <taxon>Hypocreomycetidae</taxon>
        <taxon>Glomerellales</taxon>
        <taxon>Plectosphaerellaceae</taxon>
        <taxon>Verticillium</taxon>
    </lineage>
</organism>
<feature type="domain" description="FCP1 homology" evidence="9">
    <location>
        <begin position="1368"/>
        <end position="1548"/>
    </location>
</feature>
<feature type="compositionally biased region" description="Acidic residues" evidence="7">
    <location>
        <begin position="1897"/>
        <end position="1917"/>
    </location>
</feature>
<feature type="domain" description="BRCT" evidence="8">
    <location>
        <begin position="1720"/>
        <end position="1815"/>
    </location>
</feature>
<dbReference type="SUPFAM" id="SSF48371">
    <property type="entry name" value="ARM repeat"/>
    <property type="match status" value="1"/>
</dbReference>
<dbReference type="InterPro" id="IPR011947">
    <property type="entry name" value="FCP1_euk"/>
</dbReference>
<dbReference type="CDD" id="cd17729">
    <property type="entry name" value="BRCT_CTDP1"/>
    <property type="match status" value="1"/>
</dbReference>
<dbReference type="InterPro" id="IPR036420">
    <property type="entry name" value="BRCT_dom_sf"/>
</dbReference>
<gene>
    <name evidence="10" type="ORF">VDGE_09545</name>
</gene>
<dbReference type="GO" id="GO:0000779">
    <property type="term" value="C:condensed chromosome, centromeric region"/>
    <property type="evidence" value="ECO:0007669"/>
    <property type="project" value="TreeGrafter"/>
</dbReference>
<dbReference type="FunFam" id="1.25.10.10:FF:000920">
    <property type="entry name" value="Condensin complex subunit 1"/>
    <property type="match status" value="1"/>
</dbReference>
<dbReference type="InterPro" id="IPR032682">
    <property type="entry name" value="Cnd1_C"/>
</dbReference>
<sequence>MAMESITFDINEALKHYMSDPASIPTPEADGALFDCENEPDALTNAVIDPVLNPIVDAVAENPEAITRASYMDSLQFLLKYTSYLPTHALSKLFDLVMSGLAAEADAILHDLESPDDQETLAHHKHLLEVYGFLLQWTVAAVETKAAEKSSAQPVARGRGKPKKNAPKGQEAVWDSSAQLQAALDTMCKVLKLKLSKIFLTTSERDTFIGLLTRPVYLVLESEQRVKSTSIRMHAFKVLCMAVKHHGHGYAAQINIVQNLTYFEHLSEPMAEFLHILAETYDYPQLADEILRELSNKEFNSNDTKGPKSVSQFIVKLSELAPRLVIKQMTMLAKQLDSESYTLRCSLIEVCGNMVAHLSRQEERGENHKSQLNAFFDVLEERFLDINPYCRCRAIQVYVKICDLEQKFPKRRQKAAELACRSLEDKSSNVRRNAIKLLGALIKTHPFTVMHGAQLSRKEWQARLDKVDEELNALQPPEGAPGLGENANTTVDPELLDDATQVPESPQKKPAPTMTDEERFAAVQKAREEAATSEAIEKLGLTKRYYSEALKFIDVLHEATGTICQLLGSRNKSEVIEAMDYFEVGDAYNIEQNKVGIRRMLRLIWTKGNSDEGKGVQTHLIDCYKRLFFEAPESFSPNDAANYIARNMISLTFGASPAELTSLEQLLATMMKGGLIPDFVIAKLWQVYGVQKREISRTQRRGAIIVLGMLATANPEIVVGEMETMLRTGLGAHGRADLQLAKFTCIALRRINPTGRQAKDSLITFSRLPNDHAVLGKLAAITEVPSESKEWYGMTEQAINAIYSISKHPDILCSDIIRRKTRQVFSPQSRPSSRDETQTMTQGVDADGNQTVFAQQPKKRDAAIGLSQLLFIVGHVAIKQIVHLELCELDFKRRKQDLEKDKTAKADPAAKKDKTEEPDDLDLIGGTTEDDFTEAMAHIRERELLFGSNALLAQFGPLVSEICANNTTYADKGLQAAATLCLAKLMCVSSEYCEANLPLLITIMERSTDATVRSNAVIALGDMAVCFNHLIDENTDFLYRRLADSDQSVKRTCLMTLTFLILAGQVKVKGQLGEMAKCLEDEDRRIADLARMFFTELSTKDNAVYNHFVDMFSLLSAEKGLGEESFRRIVRFLLGFVEKDKHARQLADKLAARLARCETERQWNDVAFALGLLPHKNEEIARVVGEGFKLVQVAHCVQSVEGNLWQVPLEMGKLLSLGARLRYPITITKLLKSKGDTIKKQEPVLEYSFKFMKEVGDQFSDNLHQEEQTAISEWASPVDGNFERWRLREGDVIVRDMPCMEVEEPCDHAIQFHGLCAVCGQDMTEVNWASDQIDTDRATVNMTHDQTGLMVSNDMAARAEHDAQRRLLRQRKLSLVVDLDQTIIHACIEPTVGEWMNDPENPNYDAVKDVEKFQLNDEGPRGVTQGCWYYIKMRPGLREFLEKVAELYELHVYTMGTRAYALNIAKIVDPQQKLFGNRVISRDENGSITSKSLQRLFPVSTNMVVIIDDRADVWPRNRPNLIKVVPYDFFKGIGDINSSFLPKRRDILPAPADVPNGKTAANASPNVTPEQAQPHTPAKPSALDELVSMSSGNDKKLQAEQTEEQERSLEHQITDRPLAHMQEVLDKEKEEKEKAAPEEDNEPIHRGQVLRDDDEELQFLQSHLTRLHGDFFEIYDARRASRRESPPRQAPSHDKPRKASYDDGVDLSMVPDVGEVLDDLKAKVLQDTVIVLSGLVPLGIDVTQSEIGLQAMSYGAEIQTKVSRRVTHLVVAAARTGTQKVKQASRISSIKIVNQNWLSDCLSQWKHVDEAPYLVDVEPHQRRHNGTAEDTASEDGRPTLRLLGLDGEEQILEDDSDDGEEDFAPDDNGPMSPIETLEGFNWGSVDDELNEFMAGDSDSEGTDGESRADDEDGDSSDAESTSHSGTKRKAEDTEDESEDGSALAKRQRVAKDRGASKLSAVRTSGGSGTGEETAESSSLPTPQVTGDEDNLAYTNGASQAASQADTDDLDLEAAMEAEMEKELAAAAG</sequence>
<feature type="region of interest" description="Disordered" evidence="7">
    <location>
        <begin position="1679"/>
        <end position="1705"/>
    </location>
</feature>
<feature type="region of interest" description="Disordered" evidence="7">
    <location>
        <begin position="150"/>
        <end position="172"/>
    </location>
</feature>
<dbReference type="GO" id="GO:0005634">
    <property type="term" value="C:nucleus"/>
    <property type="evidence" value="ECO:0007669"/>
    <property type="project" value="UniProtKB-SubCell"/>
</dbReference>
<feature type="region of interest" description="Disordered" evidence="7">
    <location>
        <begin position="1891"/>
        <end position="2007"/>
    </location>
</feature>
<evidence type="ECO:0000256" key="7">
    <source>
        <dbReference type="SAM" id="MobiDB-lite"/>
    </source>
</evidence>
<evidence type="ECO:0000256" key="3">
    <source>
        <dbReference type="ARBA" id="ARBA00022776"/>
    </source>
</evidence>
<dbReference type="CDD" id="cd07521">
    <property type="entry name" value="HAD_FCP1-like"/>
    <property type="match status" value="1"/>
</dbReference>